<protein>
    <submittedName>
        <fullName evidence="1">Uncharacterized protein</fullName>
    </submittedName>
</protein>
<gene>
    <name evidence="1" type="ORF">METZ01_LOCUS2065</name>
</gene>
<organism evidence="1">
    <name type="scientific">marine metagenome</name>
    <dbReference type="NCBI Taxonomy" id="408172"/>
    <lineage>
        <taxon>unclassified sequences</taxon>
        <taxon>metagenomes</taxon>
        <taxon>ecological metagenomes</taxon>
    </lineage>
</organism>
<proteinExistence type="predicted"/>
<accession>A0A381N3N8</accession>
<dbReference type="EMBL" id="UINC01000109">
    <property type="protein sequence ID" value="SUZ49211.1"/>
    <property type="molecule type" value="Genomic_DNA"/>
</dbReference>
<evidence type="ECO:0000313" key="1">
    <source>
        <dbReference type="EMBL" id="SUZ49211.1"/>
    </source>
</evidence>
<dbReference type="AlphaFoldDB" id="A0A381N3N8"/>
<sequence length="165" mass="18663">MALGTPAEIDRVLAGRIWFFDTGRKIPNEVLSMKTGLQIILLMGCLLSGQDKENWTARLPAVERVVSIDTLGRINHEASGRVLISSRKRFVRIAAAAGTIFLGGLAWKVQQDADKQYERYLHSGDPQERQTAWNRTRELDQSSGWMVVGSQLFMQLLIYTYIDDH</sequence>
<reference evidence="1" key="1">
    <citation type="submission" date="2018-05" db="EMBL/GenBank/DDBJ databases">
        <authorList>
            <person name="Lanie J.A."/>
            <person name="Ng W.-L."/>
            <person name="Kazmierczak K.M."/>
            <person name="Andrzejewski T.M."/>
            <person name="Davidsen T.M."/>
            <person name="Wayne K.J."/>
            <person name="Tettelin H."/>
            <person name="Glass J.I."/>
            <person name="Rusch D."/>
            <person name="Podicherti R."/>
            <person name="Tsui H.-C.T."/>
            <person name="Winkler M.E."/>
        </authorList>
    </citation>
    <scope>NUCLEOTIDE SEQUENCE</scope>
</reference>
<name>A0A381N3N8_9ZZZZ</name>